<dbReference type="GO" id="GO:0006260">
    <property type="term" value="P:DNA replication"/>
    <property type="evidence" value="ECO:0007669"/>
    <property type="project" value="UniProtKB-KW"/>
</dbReference>
<dbReference type="Pfam" id="PF07733">
    <property type="entry name" value="DNA_pol3_alpha"/>
    <property type="match status" value="1"/>
</dbReference>
<feature type="coiled-coil region" evidence="7">
    <location>
        <begin position="282"/>
        <end position="309"/>
    </location>
</feature>
<keyword evidence="2 9" id="KW-0808">Transferase</keyword>
<protein>
    <recommendedName>
        <fullName evidence="1">DNA-directed DNA polymerase</fullName>
        <ecNumber evidence="1">2.7.7.7</ecNumber>
    </recommendedName>
</protein>
<dbReference type="InterPro" id="IPR011708">
    <property type="entry name" value="DNA_pol3_alpha_NTPase_dom"/>
</dbReference>
<evidence type="ECO:0000256" key="6">
    <source>
        <dbReference type="ARBA" id="ARBA00049244"/>
    </source>
</evidence>
<dbReference type="Gene3D" id="1.10.150.870">
    <property type="match status" value="1"/>
</dbReference>
<dbReference type="SUPFAM" id="SSF89550">
    <property type="entry name" value="PHP domain-like"/>
    <property type="match status" value="1"/>
</dbReference>
<keyword evidence="4" id="KW-0235">DNA replication</keyword>
<dbReference type="PANTHER" id="PTHR32294:SF0">
    <property type="entry name" value="DNA POLYMERASE III SUBUNIT ALPHA"/>
    <property type="match status" value="1"/>
</dbReference>
<dbReference type="EC" id="2.7.7.7" evidence="1"/>
<proteinExistence type="predicted"/>
<gene>
    <name evidence="9" type="primary">dnaE_2</name>
    <name evidence="9" type="ORF">NCTC10571_01252</name>
</gene>
<dbReference type="InterPro" id="IPR041931">
    <property type="entry name" value="DNA_pol3_alpha_thumb_dom"/>
</dbReference>
<organism evidence="9 10">
    <name type="scientific">Megamonas hypermegale</name>
    <dbReference type="NCBI Taxonomy" id="158847"/>
    <lineage>
        <taxon>Bacteria</taxon>
        <taxon>Bacillati</taxon>
        <taxon>Bacillota</taxon>
        <taxon>Negativicutes</taxon>
        <taxon>Selenomonadales</taxon>
        <taxon>Selenomonadaceae</taxon>
        <taxon>Megamonas</taxon>
    </lineage>
</organism>
<dbReference type="InterPro" id="IPR016195">
    <property type="entry name" value="Pol/histidinol_Pase-like"/>
</dbReference>
<evidence type="ECO:0000256" key="4">
    <source>
        <dbReference type="ARBA" id="ARBA00022705"/>
    </source>
</evidence>
<dbReference type="InterPro" id="IPR004805">
    <property type="entry name" value="DnaE2/DnaE/PolC"/>
</dbReference>
<evidence type="ECO:0000259" key="8">
    <source>
        <dbReference type="SMART" id="SM00481"/>
    </source>
</evidence>
<evidence type="ECO:0000313" key="10">
    <source>
        <dbReference type="Proteomes" id="UP000255234"/>
    </source>
</evidence>
<accession>A0A378NRS9</accession>
<dbReference type="PANTHER" id="PTHR32294">
    <property type="entry name" value="DNA POLYMERASE III SUBUNIT ALPHA"/>
    <property type="match status" value="1"/>
</dbReference>
<dbReference type="Gene3D" id="3.20.20.140">
    <property type="entry name" value="Metal-dependent hydrolases"/>
    <property type="match status" value="1"/>
</dbReference>
<dbReference type="InterPro" id="IPR003141">
    <property type="entry name" value="Pol/His_phosphatase_N"/>
</dbReference>
<dbReference type="Proteomes" id="UP000255234">
    <property type="component" value="Unassembled WGS sequence"/>
</dbReference>
<comment type="catalytic activity">
    <reaction evidence="6">
        <text>DNA(n) + a 2'-deoxyribonucleoside 5'-triphosphate = DNA(n+1) + diphosphate</text>
        <dbReference type="Rhea" id="RHEA:22508"/>
        <dbReference type="Rhea" id="RHEA-COMP:17339"/>
        <dbReference type="Rhea" id="RHEA-COMP:17340"/>
        <dbReference type="ChEBI" id="CHEBI:33019"/>
        <dbReference type="ChEBI" id="CHEBI:61560"/>
        <dbReference type="ChEBI" id="CHEBI:173112"/>
        <dbReference type="EC" id="2.7.7.7"/>
    </reaction>
</comment>
<dbReference type="InterPro" id="IPR004013">
    <property type="entry name" value="PHP_dom"/>
</dbReference>
<dbReference type="SMART" id="SM00481">
    <property type="entry name" value="POLIIIAc"/>
    <property type="match status" value="1"/>
</dbReference>
<evidence type="ECO:0000256" key="1">
    <source>
        <dbReference type="ARBA" id="ARBA00012417"/>
    </source>
</evidence>
<dbReference type="NCBIfam" id="TIGR00594">
    <property type="entry name" value="polc"/>
    <property type="match status" value="1"/>
</dbReference>
<dbReference type="GO" id="GO:0003887">
    <property type="term" value="F:DNA-directed DNA polymerase activity"/>
    <property type="evidence" value="ECO:0007669"/>
    <property type="project" value="UniProtKB-KW"/>
</dbReference>
<sequence>MDFVHLHFHTSYSFLDGYNPIKKAVSRIKELGMSACAITDHNSLAGIPEFQTECINNNIKPILGLEGYYTWDIKECSKTLEERQADALNRAIEAGVLPDNYLETKHKKKDYLETIKDYMYDTKQYHIILLAINQIGWHNLVKLQSEASRLCTFNGRFLCDNTLLRKYSEGIICQSACIGSPIAQLLINNRIEEAERLILEWKDIFKDRFYLEIQPLNIPEQRLVNLKYMELCKKHNINPVATNDVHWTNYSDYEDHDTLLCIGTNKKKNDTNRMKYSNDFWIKSKEEMISSFNNQLKTINEEYNNQYNNSYMDFYMEALNNTNVIANRIDNNIKLGSDKPLFSDVKVPHNLTPEQYLRLLAWNGLYKYLSNNRELDTRIYEKRLAFELDIIINKGFAPYIIAVYEYTNWAKTHDCPIGPGRGSAAGSLVLFSIGITNNIDPIKYNLLFSRFLTKDRTAPPDIDIDFDYNNRDNVIVHLEEYYGKEKVAHIGTYTTMGVKSGLKDVGRVLDMPFDLVNNQICKKIDEINIDKATPTFKDYDSLKDGNDNEQKQWVEFNKLEKQNKELFRLARAFEGIPRNFGVHASGILVTPCDVNDYVPTRLDKNTGVTITLYTGPQLEEYNFIKYDILGLKTISIIQDTLKLINEELSIENLYDCVDITDSQLYEYISDKNTDAMFQIESNLMKKIIDEIKPTEFNDIVAINAIARPGPISVGMDKEYANVKNGIENIKFPLKGIDNILKETYGTILYQEQLMAISKQVSGFNDGQADSITRKIIAKKKIKLFPMLIRCHIYGKKNCEGPEGWESNDNAPWYDPKGTYGDEIKGALANGYSVEEMKQYFDYIMGFANYCFNKSHAATYSYISIMTAWLKKYYPVQFMSAVLSMSNEDKRKKYMSICEQSMNIKISTPDINLSQKSFTPNQNNILYGISSVKGVGESSLIDIIQNRPYKNLEDALNKIPKKSFNKRVAINLIKSGAFDFEDSNRYNLINKFYDLRKEKDERYDPNSYNEFVCMQFEHDTLGYSITYKSWWDNICLEEKVSNEATLLSTKEIVDKKGRLMAFIELEINNCKINATVYSNKYSRYVSCFDTNLTKKIYVEGQKQNGKKDGETILIINKAKRIAA</sequence>
<reference evidence="9 10" key="1">
    <citation type="submission" date="2018-06" db="EMBL/GenBank/DDBJ databases">
        <authorList>
            <consortium name="Pathogen Informatics"/>
            <person name="Doyle S."/>
        </authorList>
    </citation>
    <scope>NUCLEOTIDE SEQUENCE [LARGE SCALE GENOMIC DNA]</scope>
    <source>
        <strain evidence="9 10">NCTC10571</strain>
    </source>
</reference>
<dbReference type="AlphaFoldDB" id="A0A378NRS9"/>
<dbReference type="Pfam" id="PF02811">
    <property type="entry name" value="PHP"/>
    <property type="match status" value="1"/>
</dbReference>
<dbReference type="Pfam" id="PF17657">
    <property type="entry name" value="DNA_pol3_finger"/>
    <property type="match status" value="1"/>
</dbReference>
<dbReference type="Gene3D" id="1.10.10.1600">
    <property type="entry name" value="Bacterial DNA polymerase III alpha subunit, thumb domain"/>
    <property type="match status" value="1"/>
</dbReference>
<dbReference type="InterPro" id="IPR029460">
    <property type="entry name" value="DNAPol_HHH"/>
</dbReference>
<dbReference type="InterPro" id="IPR040982">
    <property type="entry name" value="DNA_pol3_finger"/>
</dbReference>
<name>A0A378NRS9_9FIRM</name>
<evidence type="ECO:0000313" key="9">
    <source>
        <dbReference type="EMBL" id="STY71100.1"/>
    </source>
</evidence>
<dbReference type="EMBL" id="UGPP01000001">
    <property type="protein sequence ID" value="STY71100.1"/>
    <property type="molecule type" value="Genomic_DNA"/>
</dbReference>
<dbReference type="GO" id="GO:0008408">
    <property type="term" value="F:3'-5' exonuclease activity"/>
    <property type="evidence" value="ECO:0007669"/>
    <property type="project" value="InterPro"/>
</dbReference>
<dbReference type="Pfam" id="PF14579">
    <property type="entry name" value="HHH_6"/>
    <property type="match status" value="1"/>
</dbReference>
<evidence type="ECO:0000256" key="2">
    <source>
        <dbReference type="ARBA" id="ARBA00022679"/>
    </source>
</evidence>
<feature type="domain" description="Polymerase/histidinol phosphatase N-terminal" evidence="8">
    <location>
        <begin position="4"/>
        <end position="71"/>
    </location>
</feature>
<dbReference type="RefSeq" id="WP_115151476.1">
    <property type="nucleotide sequence ID" value="NZ_UGPP01000001.1"/>
</dbReference>
<keyword evidence="3 9" id="KW-0548">Nucleotidyltransferase</keyword>
<evidence type="ECO:0000256" key="3">
    <source>
        <dbReference type="ARBA" id="ARBA00022695"/>
    </source>
</evidence>
<evidence type="ECO:0000256" key="7">
    <source>
        <dbReference type="SAM" id="Coils"/>
    </source>
</evidence>
<keyword evidence="7" id="KW-0175">Coiled coil</keyword>
<keyword evidence="5" id="KW-0239">DNA-directed DNA polymerase</keyword>
<evidence type="ECO:0000256" key="5">
    <source>
        <dbReference type="ARBA" id="ARBA00022932"/>
    </source>
</evidence>